<keyword evidence="1" id="KW-0812">Transmembrane</keyword>
<reference evidence="2" key="1">
    <citation type="submission" date="2023-02" db="EMBL/GenBank/DDBJ databases">
        <title>Genome of Flavobacteriaceae gen. nov. sp. strain F89.</title>
        <authorList>
            <person name="Wang Y."/>
        </authorList>
    </citation>
    <scope>NUCLEOTIDE SEQUENCE</scope>
    <source>
        <strain evidence="2">F89</strain>
    </source>
</reference>
<dbReference type="Gene3D" id="3.40.50.360">
    <property type="match status" value="1"/>
</dbReference>
<dbReference type="EMBL" id="JAIRBC010000006">
    <property type="protein sequence ID" value="MCG2460189.1"/>
    <property type="molecule type" value="Genomic_DNA"/>
</dbReference>
<comment type="caution">
    <text evidence="2">The sequence shown here is derived from an EMBL/GenBank/DDBJ whole genome shotgun (WGS) entry which is preliminary data.</text>
</comment>
<name>A0AAE3ETY3_9FLAO</name>
<dbReference type="AlphaFoldDB" id="A0AAE3ETY3"/>
<sequence>MKEVLVIYYSQTGQLLDILNNITSNFDGEEVRITLHKITPEKDFEFPWTQERFYDAFPESFQQIPTELMSPEDDVMAKKYDLVILGYQVWYLSPSIPINSFLKSDPAKVLLKDTPVITVVACRNMWIMAQEKVKMLLRDLNANLVGHIALVDRHVNNISVITIMHWAFGGKKTKMWGIFPKPGVSDRDIAGARRFSSPINESIGSGDFSDLQEKLLQIGAVDVNPYLIATDIRGNLVFSKWAELISKKGKSDRLKRKKWLVLFKFYLLFAIWVIAPIVYIIYLITYLPSIGKIKRQKKYYSSVELRNI</sequence>
<evidence type="ECO:0000313" key="2">
    <source>
        <dbReference type="EMBL" id="MCG2460189.1"/>
    </source>
</evidence>
<feature type="transmembrane region" description="Helical" evidence="1">
    <location>
        <begin position="265"/>
        <end position="287"/>
    </location>
</feature>
<keyword evidence="1" id="KW-1133">Transmembrane helix</keyword>
<organism evidence="2 3">
    <name type="scientific">Cerina litoralis</name>
    <dbReference type="NCBI Taxonomy" id="2874477"/>
    <lineage>
        <taxon>Bacteria</taxon>
        <taxon>Pseudomonadati</taxon>
        <taxon>Bacteroidota</taxon>
        <taxon>Flavobacteriia</taxon>
        <taxon>Flavobacteriales</taxon>
        <taxon>Flavobacteriaceae</taxon>
        <taxon>Cerina</taxon>
    </lineage>
</organism>
<dbReference type="RefSeq" id="WP_317901331.1">
    <property type="nucleotide sequence ID" value="NZ_JAIRBC010000006.1"/>
</dbReference>
<gene>
    <name evidence="2" type="ORF">K8352_05475</name>
</gene>
<proteinExistence type="predicted"/>
<evidence type="ECO:0000313" key="3">
    <source>
        <dbReference type="Proteomes" id="UP001200642"/>
    </source>
</evidence>
<keyword evidence="3" id="KW-1185">Reference proteome</keyword>
<dbReference type="SUPFAM" id="SSF52218">
    <property type="entry name" value="Flavoproteins"/>
    <property type="match status" value="1"/>
</dbReference>
<accession>A0AAE3ETY3</accession>
<protein>
    <submittedName>
        <fullName evidence="2">Dialkylresorcinol condensing enzyme DarA</fullName>
    </submittedName>
</protein>
<dbReference type="InterPro" id="IPR029039">
    <property type="entry name" value="Flavoprotein-like_sf"/>
</dbReference>
<evidence type="ECO:0000256" key="1">
    <source>
        <dbReference type="SAM" id="Phobius"/>
    </source>
</evidence>
<dbReference type="Proteomes" id="UP001200642">
    <property type="component" value="Unassembled WGS sequence"/>
</dbReference>
<keyword evidence="1" id="KW-0472">Membrane</keyword>